<dbReference type="InterPro" id="IPR015422">
    <property type="entry name" value="PyrdxlP-dep_Trfase_small"/>
</dbReference>
<reference evidence="3" key="2">
    <citation type="journal article" date="2014" name="ISME J.">
        <title>Microbial stratification in low pH oxic and suboxic macroscopic growths along an acid mine drainage.</title>
        <authorList>
            <person name="Mendez-Garcia C."/>
            <person name="Mesa V."/>
            <person name="Sprenger R.R."/>
            <person name="Richter M."/>
            <person name="Diez M.S."/>
            <person name="Solano J."/>
            <person name="Bargiela R."/>
            <person name="Golyshina O.V."/>
            <person name="Manteca A."/>
            <person name="Ramos J.L."/>
            <person name="Gallego J.R."/>
            <person name="Llorente I."/>
            <person name="Martins Dos Santos V.A."/>
            <person name="Jensen O.N."/>
            <person name="Pelaez A.I."/>
            <person name="Sanchez J."/>
            <person name="Ferrer M."/>
        </authorList>
    </citation>
    <scope>NUCLEOTIDE SEQUENCE</scope>
</reference>
<dbReference type="PANTHER" id="PTHR42806">
    <property type="entry name" value="GLYCINE CLEAVAGE SYSTEM P-PROTEIN"/>
    <property type="match status" value="1"/>
</dbReference>
<dbReference type="EC" id="1.4.4.2" evidence="3"/>
<dbReference type="GO" id="GO:0004375">
    <property type="term" value="F:glycine dehydrogenase (decarboxylating) activity"/>
    <property type="evidence" value="ECO:0007669"/>
    <property type="project" value="UniProtKB-EC"/>
</dbReference>
<dbReference type="InterPro" id="IPR015424">
    <property type="entry name" value="PyrdxlP-dep_Trfase"/>
</dbReference>
<dbReference type="InterPro" id="IPR015421">
    <property type="entry name" value="PyrdxlP-dep_Trfase_major"/>
</dbReference>
<protein>
    <submittedName>
        <fullName evidence="3">Glycine cleavage system P-protein</fullName>
        <ecNumber evidence="3">1.4.4.2</ecNumber>
    </submittedName>
</protein>
<dbReference type="GO" id="GO:0009116">
    <property type="term" value="P:nucleoside metabolic process"/>
    <property type="evidence" value="ECO:0007669"/>
    <property type="project" value="InterPro"/>
</dbReference>
<dbReference type="InterPro" id="IPR049315">
    <property type="entry name" value="GDC-P_N"/>
</dbReference>
<accession>T0ZIX3</accession>
<dbReference type="PANTHER" id="PTHR42806:SF1">
    <property type="entry name" value="GLYCINE DEHYDROGENASE (DECARBOXYLATING)"/>
    <property type="match status" value="1"/>
</dbReference>
<dbReference type="AlphaFoldDB" id="T0ZIX3"/>
<dbReference type="Gene3D" id="3.90.1150.10">
    <property type="entry name" value="Aspartate Aminotransferase, domain 1"/>
    <property type="match status" value="1"/>
</dbReference>
<dbReference type="SUPFAM" id="SSF53383">
    <property type="entry name" value="PLP-dependent transferases"/>
    <property type="match status" value="1"/>
</dbReference>
<name>T0ZIX3_9ZZZZ</name>
<dbReference type="InterPro" id="IPR023010">
    <property type="entry name" value="GcvPA"/>
</dbReference>
<dbReference type="Pfam" id="PF02347">
    <property type="entry name" value="GDC-P"/>
    <property type="match status" value="1"/>
</dbReference>
<evidence type="ECO:0000313" key="3">
    <source>
        <dbReference type="EMBL" id="EQD44402.1"/>
    </source>
</evidence>
<gene>
    <name evidence="3" type="ORF">B2A_09610</name>
</gene>
<reference evidence="3" key="1">
    <citation type="submission" date="2013-08" db="EMBL/GenBank/DDBJ databases">
        <authorList>
            <person name="Mendez C."/>
            <person name="Richter M."/>
            <person name="Ferrer M."/>
            <person name="Sanchez J."/>
        </authorList>
    </citation>
    <scope>NUCLEOTIDE SEQUENCE</scope>
</reference>
<evidence type="ECO:0000259" key="2">
    <source>
        <dbReference type="Pfam" id="PF02347"/>
    </source>
</evidence>
<feature type="non-terminal residue" evidence="3">
    <location>
        <position position="1"/>
    </location>
</feature>
<feature type="non-terminal residue" evidence="3">
    <location>
        <position position="166"/>
    </location>
</feature>
<feature type="domain" description="Glycine cleavage system P-protein N-terminal" evidence="2">
    <location>
        <begin position="4"/>
        <end position="143"/>
    </location>
</feature>
<dbReference type="EMBL" id="AUZZ01006942">
    <property type="protein sequence ID" value="EQD44402.1"/>
    <property type="molecule type" value="Genomic_DNA"/>
</dbReference>
<evidence type="ECO:0000256" key="1">
    <source>
        <dbReference type="ARBA" id="ARBA00023002"/>
    </source>
</evidence>
<keyword evidence="1 3" id="KW-0560">Oxidoreductase</keyword>
<proteinExistence type="predicted"/>
<organism evidence="3">
    <name type="scientific">mine drainage metagenome</name>
    <dbReference type="NCBI Taxonomy" id="410659"/>
    <lineage>
        <taxon>unclassified sequences</taxon>
        <taxon>metagenomes</taxon>
        <taxon>ecological metagenomes</taxon>
    </lineage>
</organism>
<sequence>DGLDEPAVVAQVDKILDRNRPLSKFASFLGGRISARYIPAAVDAIVSRGEFLTAYTPYQPEASQGMLRALFEFQSLWVELTGMDVANASLYDGATAAGEALLLCRRVHDGHRFLIPESLPWEEKSVLANYAGGAGLQLDEVPYDPRTGRLDLDRVRARVAGQDVFG</sequence>
<dbReference type="Gene3D" id="3.40.640.10">
    <property type="entry name" value="Type I PLP-dependent aspartate aminotransferase-like (Major domain)"/>
    <property type="match status" value="1"/>
</dbReference>
<comment type="caution">
    <text evidence="3">The sequence shown here is derived from an EMBL/GenBank/DDBJ whole genome shotgun (WGS) entry which is preliminary data.</text>
</comment>